<accession>A0A915DID5</accession>
<sequence>MKLDEESSNGLENMKSGAEYGVYAAKIPAETVSHEKSSTSSGLVDTSSSSKTEEGPQKQFLERLINAHTVVDELLKKRGLRGETKTSFEDL</sequence>
<feature type="region of interest" description="Disordered" evidence="1">
    <location>
        <begin position="31"/>
        <end position="59"/>
    </location>
</feature>
<organism evidence="2 3">
    <name type="scientific">Ditylenchus dipsaci</name>
    <dbReference type="NCBI Taxonomy" id="166011"/>
    <lineage>
        <taxon>Eukaryota</taxon>
        <taxon>Metazoa</taxon>
        <taxon>Ecdysozoa</taxon>
        <taxon>Nematoda</taxon>
        <taxon>Chromadorea</taxon>
        <taxon>Rhabditida</taxon>
        <taxon>Tylenchina</taxon>
        <taxon>Tylenchomorpha</taxon>
        <taxon>Sphaerularioidea</taxon>
        <taxon>Anguinidae</taxon>
        <taxon>Anguininae</taxon>
        <taxon>Ditylenchus</taxon>
    </lineage>
</organism>
<evidence type="ECO:0000256" key="1">
    <source>
        <dbReference type="SAM" id="MobiDB-lite"/>
    </source>
</evidence>
<dbReference type="Proteomes" id="UP000887574">
    <property type="component" value="Unplaced"/>
</dbReference>
<reference evidence="3" key="1">
    <citation type="submission" date="2022-11" db="UniProtKB">
        <authorList>
            <consortium name="WormBaseParasite"/>
        </authorList>
    </citation>
    <scope>IDENTIFICATION</scope>
</reference>
<evidence type="ECO:0000313" key="3">
    <source>
        <dbReference type="WBParaSite" id="jg19573"/>
    </source>
</evidence>
<protein>
    <submittedName>
        <fullName evidence="3">Uncharacterized protein</fullName>
    </submittedName>
</protein>
<dbReference type="WBParaSite" id="jg19573">
    <property type="protein sequence ID" value="jg19573"/>
    <property type="gene ID" value="jg19573"/>
</dbReference>
<evidence type="ECO:0000313" key="2">
    <source>
        <dbReference type="Proteomes" id="UP000887574"/>
    </source>
</evidence>
<proteinExistence type="predicted"/>
<keyword evidence="2" id="KW-1185">Reference proteome</keyword>
<name>A0A915DID5_9BILA</name>
<dbReference type="AlphaFoldDB" id="A0A915DID5"/>
<feature type="compositionally biased region" description="Low complexity" evidence="1">
    <location>
        <begin position="38"/>
        <end position="50"/>
    </location>
</feature>